<name>X6LUH4_RETFI</name>
<organism evidence="3 4">
    <name type="scientific">Reticulomyxa filosa</name>
    <dbReference type="NCBI Taxonomy" id="46433"/>
    <lineage>
        <taxon>Eukaryota</taxon>
        <taxon>Sar</taxon>
        <taxon>Rhizaria</taxon>
        <taxon>Retaria</taxon>
        <taxon>Foraminifera</taxon>
        <taxon>Monothalamids</taxon>
        <taxon>Reticulomyxidae</taxon>
        <taxon>Reticulomyxa</taxon>
    </lineage>
</organism>
<dbReference type="InterPro" id="IPR036859">
    <property type="entry name" value="CAP-Gly_dom_sf"/>
</dbReference>
<evidence type="ECO:0000259" key="2">
    <source>
        <dbReference type="PROSITE" id="PS50245"/>
    </source>
</evidence>
<evidence type="ECO:0000313" key="4">
    <source>
        <dbReference type="Proteomes" id="UP000023152"/>
    </source>
</evidence>
<feature type="compositionally biased region" description="Basic and acidic residues" evidence="1">
    <location>
        <begin position="598"/>
        <end position="610"/>
    </location>
</feature>
<feature type="compositionally biased region" description="Polar residues" evidence="1">
    <location>
        <begin position="535"/>
        <end position="556"/>
    </location>
</feature>
<dbReference type="Pfam" id="PF01302">
    <property type="entry name" value="CAP_GLY"/>
    <property type="match status" value="1"/>
</dbReference>
<dbReference type="OrthoDB" id="2130750at2759"/>
<gene>
    <name evidence="3" type="ORF">RFI_32608</name>
</gene>
<feature type="domain" description="CAP-Gly" evidence="2">
    <location>
        <begin position="74"/>
        <end position="105"/>
    </location>
</feature>
<dbReference type="PROSITE" id="PS50245">
    <property type="entry name" value="CAP_GLY_2"/>
    <property type="match status" value="1"/>
</dbReference>
<dbReference type="AlphaFoldDB" id="X6LUH4"/>
<dbReference type="SMART" id="SM01052">
    <property type="entry name" value="CAP_GLY"/>
    <property type="match status" value="1"/>
</dbReference>
<evidence type="ECO:0000256" key="1">
    <source>
        <dbReference type="SAM" id="MobiDB-lite"/>
    </source>
</evidence>
<dbReference type="SUPFAM" id="SSF74924">
    <property type="entry name" value="Cap-Gly domain"/>
    <property type="match status" value="1"/>
</dbReference>
<feature type="region of interest" description="Disordered" evidence="1">
    <location>
        <begin position="535"/>
        <end position="618"/>
    </location>
</feature>
<keyword evidence="4" id="KW-1185">Reference proteome</keyword>
<feature type="compositionally biased region" description="Basic and acidic residues" evidence="1">
    <location>
        <begin position="557"/>
        <end position="566"/>
    </location>
</feature>
<proteinExistence type="predicted"/>
<sequence>MRQGETKYQISIIDDMRVINKLGDTQLTDLKKLDRVIVRLSHRNSEGCYGTVHYYGSVPEYPTQYSTTFPYIYGVELDEPKGNTNGVINGKQYFRCAEQYGVFVAPPDVKKLHPSQDPLANMSPGPMAGVKITRTNPNHFQKEDLSALLAHIQERSKQSSDNASAFSSMTLGHIKRFRIATVTSANVDEVTKEFLDLLPQRILNAHSSFAGGGVGGGGNGGGGIRNGTLTFTPDGYAKGAPNIHGIMFNVFPAIGQLYAMDKVDIDPAEMDTRGIDLWYIELNSKWRQWSRKILDPDHVDWSIGKNSDQFNSKWVLTNHWRTQEWVSILQNQNPNTINVPYPVVHECCVPRFIQQQEQQQQQQQQQRQQYLGNSLKCNPHYIPLGFFREDDLSHDLDMAIELRPRFLQEGKAVEFALGNLVHESVQNVEELLPYLKYEVLDIDETAEHMRGWFPMDWVYSEVKFVDKDWSSIIESYFNKYNVQHNSDGVTTFNPYYWMRFPRIPLCYLSTLLPLAPLRHYAERIEKVKVRTASESSVPYQSQWQPETSDNIDNNSYHARDSTDEKGLFYGGGHEEDDAAERLQTDRDSSPQGNSYHNLRKEKPPKKIRELSEDEDSLI</sequence>
<protein>
    <recommendedName>
        <fullName evidence="2">CAP-Gly domain-containing protein</fullName>
    </recommendedName>
</protein>
<accession>X6LUH4</accession>
<evidence type="ECO:0000313" key="3">
    <source>
        <dbReference type="EMBL" id="ETO04787.1"/>
    </source>
</evidence>
<reference evidence="3 4" key="1">
    <citation type="journal article" date="2013" name="Curr. Biol.">
        <title>The Genome of the Foraminiferan Reticulomyxa filosa.</title>
        <authorList>
            <person name="Glockner G."/>
            <person name="Hulsmann N."/>
            <person name="Schleicher M."/>
            <person name="Noegel A.A."/>
            <person name="Eichinger L."/>
            <person name="Gallinger C."/>
            <person name="Pawlowski J."/>
            <person name="Sierra R."/>
            <person name="Euteneuer U."/>
            <person name="Pillet L."/>
            <person name="Moustafa A."/>
            <person name="Platzer M."/>
            <person name="Groth M."/>
            <person name="Szafranski K."/>
            <person name="Schliwa M."/>
        </authorList>
    </citation>
    <scope>NUCLEOTIDE SEQUENCE [LARGE SCALE GENOMIC DNA]</scope>
</reference>
<feature type="compositionally biased region" description="Basic and acidic residues" evidence="1">
    <location>
        <begin position="579"/>
        <end position="588"/>
    </location>
</feature>
<dbReference type="InterPro" id="IPR000938">
    <property type="entry name" value="CAP-Gly_domain"/>
</dbReference>
<dbReference type="Gene3D" id="2.30.30.190">
    <property type="entry name" value="CAP Gly-rich-like domain"/>
    <property type="match status" value="1"/>
</dbReference>
<comment type="caution">
    <text evidence="3">The sequence shown here is derived from an EMBL/GenBank/DDBJ whole genome shotgun (WGS) entry which is preliminary data.</text>
</comment>
<dbReference type="EMBL" id="ASPP01028938">
    <property type="protein sequence ID" value="ETO04787.1"/>
    <property type="molecule type" value="Genomic_DNA"/>
</dbReference>
<dbReference type="Proteomes" id="UP000023152">
    <property type="component" value="Unassembled WGS sequence"/>
</dbReference>